<dbReference type="PANTHER" id="PTHR10265">
    <property type="entry name" value="CYCLIN-DEPENDENT KINASE INHIBITOR 1"/>
    <property type="match status" value="1"/>
</dbReference>
<comment type="subcellular location">
    <subcellularLocation>
        <location evidence="1">Nucleus</location>
    </subcellularLocation>
</comment>
<reference evidence="8" key="1">
    <citation type="submission" date="2022-01" db="EMBL/GenBank/DDBJ databases">
        <title>Genome Sequence Resource for Two Populations of Ditylenchus destructor, the Migratory Endoparasitic Phytonematode.</title>
        <authorList>
            <person name="Zhang H."/>
            <person name="Lin R."/>
            <person name="Xie B."/>
        </authorList>
    </citation>
    <scope>NUCLEOTIDE SEQUENCE</scope>
    <source>
        <strain evidence="8">BazhouSP</strain>
    </source>
</reference>
<sequence>MVSTGQLPESPKKTVLQSPRKRTRTNPPHPLDLSANDQLSCHSIVKRRRTARRALFGRADEKDTDRWLQGLEDEIMAEKTARWDFDFRRGVPLHSSNLPGPSTSSVIYEALDTKNVPQFYHPKTLPSQNAQNRQNDHGVRNLGCHDYLPSEEPVSPRKAIVTFKTPQHRSSSVDVYSHNHRIFSPTKLRKNSALEEHKTPGKKNPG</sequence>
<dbReference type="AlphaFoldDB" id="A0AAD4MYY8"/>
<evidence type="ECO:0000313" key="9">
    <source>
        <dbReference type="Proteomes" id="UP001201812"/>
    </source>
</evidence>
<evidence type="ECO:0000256" key="6">
    <source>
        <dbReference type="SAM" id="MobiDB-lite"/>
    </source>
</evidence>
<protein>
    <submittedName>
        <fullName evidence="8">Cyclin-dependent kinase inhibitor domain-containing protein</fullName>
    </submittedName>
</protein>
<dbReference type="GO" id="GO:0004861">
    <property type="term" value="F:cyclin-dependent protein serine/threonine kinase inhibitor activity"/>
    <property type="evidence" value="ECO:0007669"/>
    <property type="project" value="InterPro"/>
</dbReference>
<keyword evidence="3 8" id="KW-0649">Protein kinase inhibitor</keyword>
<feature type="region of interest" description="Disordered" evidence="6">
    <location>
        <begin position="165"/>
        <end position="206"/>
    </location>
</feature>
<evidence type="ECO:0000256" key="4">
    <source>
        <dbReference type="ARBA" id="ARBA00023242"/>
    </source>
</evidence>
<dbReference type="GO" id="GO:0051726">
    <property type="term" value="P:regulation of cell cycle"/>
    <property type="evidence" value="ECO:0007669"/>
    <property type="project" value="InterPro"/>
</dbReference>
<evidence type="ECO:0000256" key="5">
    <source>
        <dbReference type="ARBA" id="ARBA00023306"/>
    </source>
</evidence>
<dbReference type="Proteomes" id="UP001201812">
    <property type="component" value="Unassembled WGS sequence"/>
</dbReference>
<feature type="compositionally biased region" description="Polar residues" evidence="6">
    <location>
        <begin position="165"/>
        <end position="174"/>
    </location>
</feature>
<name>A0AAD4MYY8_9BILA</name>
<dbReference type="InterPro" id="IPR003175">
    <property type="entry name" value="CDI_dom"/>
</dbReference>
<proteinExistence type="inferred from homology"/>
<keyword evidence="9" id="KW-1185">Reference proteome</keyword>
<dbReference type="GO" id="GO:0005634">
    <property type="term" value="C:nucleus"/>
    <property type="evidence" value="ECO:0007669"/>
    <property type="project" value="UniProtKB-SubCell"/>
</dbReference>
<accession>A0AAD4MYY8</accession>
<dbReference type="Pfam" id="PF02234">
    <property type="entry name" value="CDI"/>
    <property type="match status" value="1"/>
</dbReference>
<dbReference type="EMBL" id="JAKKPZ010000020">
    <property type="protein sequence ID" value="KAI1711984.1"/>
    <property type="molecule type" value="Genomic_DNA"/>
</dbReference>
<evidence type="ECO:0000259" key="7">
    <source>
        <dbReference type="Pfam" id="PF02234"/>
    </source>
</evidence>
<feature type="region of interest" description="Disordered" evidence="6">
    <location>
        <begin position="1"/>
        <end position="36"/>
    </location>
</feature>
<comment type="caution">
    <text evidence="8">The sequence shown here is derived from an EMBL/GenBank/DDBJ whole genome shotgun (WGS) entry which is preliminary data.</text>
</comment>
<dbReference type="PANTHER" id="PTHR10265:SF45">
    <property type="entry name" value="DACAPO"/>
    <property type="match status" value="1"/>
</dbReference>
<keyword evidence="5" id="KW-0131">Cell cycle</keyword>
<evidence type="ECO:0000256" key="2">
    <source>
        <dbReference type="ARBA" id="ARBA00006726"/>
    </source>
</evidence>
<keyword evidence="4" id="KW-0539">Nucleus</keyword>
<dbReference type="InterPro" id="IPR044898">
    <property type="entry name" value="CDI_dom_sf"/>
</dbReference>
<feature type="domain" description="Cyclin-dependent kinase inhibitor" evidence="7">
    <location>
        <begin position="55"/>
        <end position="94"/>
    </location>
</feature>
<evidence type="ECO:0000256" key="1">
    <source>
        <dbReference type="ARBA" id="ARBA00004123"/>
    </source>
</evidence>
<gene>
    <name evidence="8" type="ORF">DdX_09946</name>
</gene>
<evidence type="ECO:0000256" key="3">
    <source>
        <dbReference type="ARBA" id="ARBA00023013"/>
    </source>
</evidence>
<feature type="region of interest" description="Disordered" evidence="6">
    <location>
        <begin position="124"/>
        <end position="152"/>
    </location>
</feature>
<comment type="similarity">
    <text evidence="2">Belongs to the CDI family.</text>
</comment>
<evidence type="ECO:0000313" key="8">
    <source>
        <dbReference type="EMBL" id="KAI1711984.1"/>
    </source>
</evidence>
<dbReference type="Gene3D" id="4.10.365.10">
    <property type="entry name" value="p27"/>
    <property type="match status" value="1"/>
</dbReference>
<organism evidence="8 9">
    <name type="scientific">Ditylenchus destructor</name>
    <dbReference type="NCBI Taxonomy" id="166010"/>
    <lineage>
        <taxon>Eukaryota</taxon>
        <taxon>Metazoa</taxon>
        <taxon>Ecdysozoa</taxon>
        <taxon>Nematoda</taxon>
        <taxon>Chromadorea</taxon>
        <taxon>Rhabditida</taxon>
        <taxon>Tylenchina</taxon>
        <taxon>Tylenchomorpha</taxon>
        <taxon>Sphaerularioidea</taxon>
        <taxon>Anguinidae</taxon>
        <taxon>Anguininae</taxon>
        <taxon>Ditylenchus</taxon>
    </lineage>
</organism>